<reference evidence="1" key="1">
    <citation type="journal article" date="2011" name="Virus Res.">
        <title>RNA2 of TRV SYM breaks the rules for tobravirus genome structure.</title>
        <authorList>
            <person name="Ashfaq M."/>
            <person name="McGavin W."/>
            <person name="Macfarlane S.A."/>
        </authorList>
    </citation>
    <scope>NUCLEOTIDE SEQUENCE</scope>
    <source>
        <strain evidence="1">SYM</strain>
    </source>
</reference>
<protein>
    <submittedName>
        <fullName evidence="1">Uncharacterized protein</fullName>
    </submittedName>
</protein>
<organismHost>
    <name type="scientific">Nicotiana tabacum</name>
    <name type="common">Common tobacco</name>
    <dbReference type="NCBI Taxonomy" id="4097"/>
</organismHost>
<name>G0LXX2_TRVSY</name>
<organismHost>
    <name type="scientific">Solanum tuberosum</name>
    <name type="common">Potato</name>
    <dbReference type="NCBI Taxonomy" id="4113"/>
</organismHost>
<evidence type="ECO:0000313" key="1">
    <source>
        <dbReference type="EMBL" id="CCA89312.1"/>
    </source>
</evidence>
<organismHost>
    <name type="scientific">Spinacia oleracea</name>
    <name type="common">Spinach</name>
    <dbReference type="NCBI Taxonomy" id="3562"/>
</organismHost>
<proteinExistence type="predicted"/>
<organismHost>
    <name type="scientific">Narcissus pseudonarcissus</name>
    <name type="common">Daffodil</name>
    <dbReference type="NCBI Taxonomy" id="39639"/>
</organismHost>
<reference evidence="1" key="2">
    <citation type="submission" date="2011-04" db="EMBL/GenBank/DDBJ databases">
        <authorList>
            <person name="MacFarlane S.A."/>
        </authorList>
    </citation>
    <scope>NUCLEOTIDE SEQUENCE</scope>
    <source>
        <strain evidence="1">SYM</strain>
    </source>
</reference>
<dbReference type="EMBL" id="FR854197">
    <property type="protein sequence ID" value="CCA89312.1"/>
    <property type="molecule type" value="Genomic_RNA"/>
</dbReference>
<organismHost>
    <name type="scientific">Viola arvensis</name>
    <name type="common">European field pansy</name>
    <name type="synonym">Field violet</name>
    <dbReference type="NCBI Taxonomy" id="97415"/>
</organismHost>
<organismHost>
    <name type="scientific">Hyacinthus</name>
    <dbReference type="NCBI Taxonomy" id="82024"/>
</organismHost>
<organismHost>
    <name type="scientific">Tulipa</name>
    <dbReference type="NCBI Taxonomy" id="13305"/>
</organismHost>
<organismHost>
    <name type="scientific">Beta vulgaris</name>
    <name type="common">Sugar beet</name>
    <dbReference type="NCBI Taxonomy" id="161934"/>
</organismHost>
<organism evidence="1">
    <name type="scientific">Tobacco rattle virus (strain SYM)</name>
    <dbReference type="NCBI Taxonomy" id="12298"/>
    <lineage>
        <taxon>Viruses</taxon>
        <taxon>Riboviria</taxon>
        <taxon>Orthornavirae</taxon>
        <taxon>Kitrinoviricota</taxon>
        <taxon>Alsuviricetes</taxon>
        <taxon>Martellivirales</taxon>
        <taxon>Virgaviridae</taxon>
        <taxon>Tobravirus</taxon>
        <taxon>Tobravirus tabaci</taxon>
        <taxon>Tobacco rattle virus</taxon>
    </lineage>
</organism>
<sequence>MKLNYGLRHLEVGVESAGYSISSKVNSMFSFLFELPDSIYRKSFGSGGVEFYAGHLDMDLQRRDLSGKTLTSDSIFEYVVNREFSEGLMDEHNNEVGKVQMQSIRHGDFLNVKFDWSGTASVAALKVSCTSFSAKFSDDLSNLIPSKAASSAVIARTKHGAQAFEVGAKYSVGEGTLLFTHKHFVVQNDETWMSLDLPMIKSDGSVFGGTVSVIYYMAESPSIVADCAQSEVSKCYLERMGRRRSLLTLMRLLGIQRNSAVSFSLLSSVRL</sequence>
<organismHost>
    <name type="scientific">Stellaria media</name>
    <name type="common">Common chickweed</name>
    <name type="synonym">Alsine media</name>
    <dbReference type="NCBI Taxonomy" id="13274"/>
</organismHost>
<organismHost>
    <name type="scientific">Capsicum annuum</name>
    <name type="common">Capsicum pepper</name>
    <dbReference type="NCBI Taxonomy" id="4072"/>
</organismHost>
<accession>G0LXX2</accession>